<keyword evidence="1" id="KW-0614">Plasmid</keyword>
<proteinExistence type="predicted"/>
<reference evidence="1" key="1">
    <citation type="journal article" date="2011" name="Res. Microbiol.">
        <title>pAMT11, a novel plasmid isolated from a Thermococcus sp. strain closely related to the virus-like integrated element TKV1 of the Thermococcus kodakaraensis genome.</title>
        <authorList>
            <person name="Gonnet M."/>
            <person name="Erauso G."/>
            <person name="Prieur D."/>
            <person name="Le Romancer M."/>
        </authorList>
    </citation>
    <scope>NUCLEOTIDE SEQUENCE</scope>
    <source>
        <strain evidence="1">AMT11</strain>
        <plasmid evidence="1">pAMT11</plasmid>
    </source>
</reference>
<dbReference type="InterPro" id="IPR027417">
    <property type="entry name" value="P-loop_NTPase"/>
</dbReference>
<dbReference type="AlphaFoldDB" id="C8BND3"/>
<dbReference type="EMBL" id="GQ254849">
    <property type="protein sequence ID" value="ACV03440.1"/>
    <property type="molecule type" value="Genomic_DNA"/>
</dbReference>
<sequence length="422" mass="49410">MMSSSAVSSYLSRFYALQALEEEGEKHPRALAVGRTAKHFIYLSEDVTHRYIGGRTNTGKTTLAQTIQEIDFQRGRKVLELEPALEAKNERLFMNMPNNDEKMVEVLEKYFDLEPRPFKARAYTIATRQYRNFVEKYEHLDAGEFYRGIKLTDADIIDVVARIFPGGSMETTWVRGRYREYVEEVPRKYRSVEAFLEYLEETGKGLGFTSWTLMKIRDVARTLRSDGDYTIEDLLKAKDEVSVFTAAFIDDPLDRYIFALAVLNLVYDRWKFVKRKDDVLSFFVADANLLAPRKQKDILDRLERYQVAMKQNLQIYVRISRGQGVVWTFDSQEMDDLDEAVVSQCEEIFIKRMRNKAVAERYGINAKALKALKKRYAYFDNGEMTRRILVRPPMSRKAASGEYLPIHFLREFERWENEEATF</sequence>
<geneLocation type="plasmid" evidence="1">
    <name>pAMT11</name>
</geneLocation>
<protein>
    <submittedName>
        <fullName evidence="1">Uncharacterized protein</fullName>
    </submittedName>
</protein>
<evidence type="ECO:0000313" key="1">
    <source>
        <dbReference type="EMBL" id="ACV03440.1"/>
    </source>
</evidence>
<accession>C8BND3</accession>
<dbReference type="SUPFAM" id="SSF52540">
    <property type="entry name" value="P-loop containing nucleoside triphosphate hydrolases"/>
    <property type="match status" value="1"/>
</dbReference>
<name>C8BND3_9EURY</name>
<organism evidence="1">
    <name type="scientific">Thermococcus sp. AMT11</name>
    <dbReference type="NCBI Taxonomy" id="563043"/>
    <lineage>
        <taxon>Archaea</taxon>
        <taxon>Methanobacteriati</taxon>
        <taxon>Methanobacteriota</taxon>
        <taxon>Thermococci</taxon>
        <taxon>Thermococcales</taxon>
        <taxon>Thermococcaceae</taxon>
        <taxon>Thermococcus</taxon>
    </lineage>
</organism>
<dbReference type="RefSeq" id="WP_012806037.1">
    <property type="nucleotide sequence ID" value="NC_013177.1"/>
</dbReference>